<dbReference type="Gene3D" id="3.40.50.12780">
    <property type="entry name" value="N-terminal domain of ligase-like"/>
    <property type="match status" value="1"/>
</dbReference>
<evidence type="ECO:0000256" key="2">
    <source>
        <dbReference type="ARBA" id="ARBA00022598"/>
    </source>
</evidence>
<gene>
    <name evidence="9" type="ORF">M9979_05295</name>
</gene>
<keyword evidence="2 9" id="KW-0436">Ligase</keyword>
<comment type="catalytic activity">
    <reaction evidence="3">
        <text>3-(methylsulfanyl)propanoate + ATP + CoA = 3-(methylsulfanyl)propanoyl-CoA + AMP + diphosphate</text>
        <dbReference type="Rhea" id="RHEA:43052"/>
        <dbReference type="ChEBI" id="CHEBI:30616"/>
        <dbReference type="ChEBI" id="CHEBI:33019"/>
        <dbReference type="ChEBI" id="CHEBI:49016"/>
        <dbReference type="ChEBI" id="CHEBI:57287"/>
        <dbReference type="ChEBI" id="CHEBI:82815"/>
        <dbReference type="ChEBI" id="CHEBI:456215"/>
        <dbReference type="EC" id="6.2.1.44"/>
    </reaction>
    <physiologicalReaction direction="left-to-right" evidence="3">
        <dbReference type="Rhea" id="RHEA:43053"/>
    </physiologicalReaction>
</comment>
<evidence type="ECO:0000313" key="10">
    <source>
        <dbReference type="Proteomes" id="UP001139486"/>
    </source>
</evidence>
<dbReference type="FunFam" id="3.30.300.30:FF:000008">
    <property type="entry name" value="2,3-dihydroxybenzoate-AMP ligase"/>
    <property type="match status" value="1"/>
</dbReference>
<dbReference type="EC" id="6.2.1.44" evidence="4"/>
<name>A0A9X2KPU9_9SPHN</name>
<dbReference type="Pfam" id="PF13193">
    <property type="entry name" value="AMP-binding_C"/>
    <property type="match status" value="1"/>
</dbReference>
<reference evidence="9" key="1">
    <citation type="submission" date="2022-05" db="EMBL/GenBank/DDBJ databases">
        <title>Sphingomonas sp. strain RP10 Genome sequencing and assembly.</title>
        <authorList>
            <person name="Kim I."/>
        </authorList>
    </citation>
    <scope>NUCLEOTIDE SEQUENCE</scope>
    <source>
        <strain evidence="9">RP10</strain>
    </source>
</reference>
<evidence type="ECO:0000256" key="6">
    <source>
        <dbReference type="SAM" id="MobiDB-lite"/>
    </source>
</evidence>
<dbReference type="Proteomes" id="UP001139486">
    <property type="component" value="Unassembled WGS sequence"/>
</dbReference>
<evidence type="ECO:0000256" key="5">
    <source>
        <dbReference type="ARBA" id="ARBA00067668"/>
    </source>
</evidence>
<dbReference type="InterPro" id="IPR050237">
    <property type="entry name" value="ATP-dep_AMP-bd_enzyme"/>
</dbReference>
<dbReference type="PANTHER" id="PTHR43767:SF7">
    <property type="entry name" value="MEDIUM_LONG-CHAIN-FATTY-ACID--COA LIGASE FADD8"/>
    <property type="match status" value="1"/>
</dbReference>
<dbReference type="NCBIfam" id="NF004837">
    <property type="entry name" value="PRK06187.1"/>
    <property type="match status" value="1"/>
</dbReference>
<comment type="caution">
    <text evidence="9">The sequence shown here is derived from an EMBL/GenBank/DDBJ whole genome shotgun (WGS) entry which is preliminary data.</text>
</comment>
<dbReference type="InterPro" id="IPR042099">
    <property type="entry name" value="ANL_N_sf"/>
</dbReference>
<protein>
    <recommendedName>
        <fullName evidence="5">3-methylmercaptopropionyl-CoA ligase</fullName>
        <ecNumber evidence="4">6.2.1.44</ecNumber>
    </recommendedName>
</protein>
<sequence>MSHRFVHFGEVAEHHARERPDAIAFAFEGRTTSFGDFAARCRRVAVALSAEGCRPGARVAFLGKNSDLFFELLVGAGMAGLVTVPLNWRLAPAEHEQILADAGAELLFVTGDFLAAAARLVPNVAGIRRLIAIEPGDDPDRHFTAWRDAPGDAAGTTVDVGRDDVFLQLYTSGTTGRPKGVMLTHGAILGALELAEASGEAWRRWTPDLTALVAMPVFHVSGSGWALGAFHGGGRSVVLREFSIAGIERAIAGDGVTHAMIVPTALQMLVDSWEQGDVRPGSLRQIVYGASPMPPVLLKRCLKLIGCDFVQYYGMTETCGSFVALPPEDHVRPVGNRLASTGRVMSGNAIRIVDLQGAEVPPSVVGEVCVRTPGVMAGYWNMPEATRETIDADGWLRTGDAGYLDADGYLFLCDRIKDMIISGGENIYPIEVEQAIATHPAVDAVAVIGIPDDRWGETVKAFVVLKPGAAVNAEELVAHARTTIAGYKVPRSVDFVATLPRNASGKILKRELRAAHRTGPDRAPDGAPDRAPDRAVA</sequence>
<dbReference type="EMBL" id="JAMLDY010000005">
    <property type="protein sequence ID" value="MCP3734292.1"/>
    <property type="molecule type" value="Genomic_DNA"/>
</dbReference>
<proteinExistence type="inferred from homology"/>
<evidence type="ECO:0000313" key="9">
    <source>
        <dbReference type="EMBL" id="MCP3734292.1"/>
    </source>
</evidence>
<accession>A0A9X2KPU9</accession>
<comment type="similarity">
    <text evidence="1">Belongs to the ATP-dependent AMP-binding enzyme family.</text>
</comment>
<evidence type="ECO:0000256" key="4">
    <source>
        <dbReference type="ARBA" id="ARBA00066616"/>
    </source>
</evidence>
<dbReference type="Pfam" id="PF00501">
    <property type="entry name" value="AMP-binding"/>
    <property type="match status" value="1"/>
</dbReference>
<dbReference type="AlphaFoldDB" id="A0A9X2KPU9"/>
<dbReference type="InterPro" id="IPR000873">
    <property type="entry name" value="AMP-dep_synth/lig_dom"/>
</dbReference>
<keyword evidence="10" id="KW-1185">Reference proteome</keyword>
<dbReference type="InterPro" id="IPR025110">
    <property type="entry name" value="AMP-bd_C"/>
</dbReference>
<evidence type="ECO:0000259" key="8">
    <source>
        <dbReference type="Pfam" id="PF13193"/>
    </source>
</evidence>
<feature type="domain" description="AMP-binding enzyme C-terminal" evidence="8">
    <location>
        <begin position="431"/>
        <end position="506"/>
    </location>
</feature>
<dbReference type="InterPro" id="IPR045851">
    <property type="entry name" value="AMP-bd_C_sf"/>
</dbReference>
<evidence type="ECO:0000256" key="1">
    <source>
        <dbReference type="ARBA" id="ARBA00006432"/>
    </source>
</evidence>
<dbReference type="SUPFAM" id="SSF56801">
    <property type="entry name" value="Acetyl-CoA synthetase-like"/>
    <property type="match status" value="1"/>
</dbReference>
<dbReference type="Gene3D" id="3.30.300.30">
    <property type="match status" value="1"/>
</dbReference>
<feature type="region of interest" description="Disordered" evidence="6">
    <location>
        <begin position="512"/>
        <end position="537"/>
    </location>
</feature>
<organism evidence="9 10">
    <name type="scientific">Sphingomonas liriopis</name>
    <dbReference type="NCBI Taxonomy" id="2949094"/>
    <lineage>
        <taxon>Bacteria</taxon>
        <taxon>Pseudomonadati</taxon>
        <taxon>Pseudomonadota</taxon>
        <taxon>Alphaproteobacteria</taxon>
        <taxon>Sphingomonadales</taxon>
        <taxon>Sphingomonadaceae</taxon>
        <taxon>Sphingomonas</taxon>
    </lineage>
</organism>
<dbReference type="PANTHER" id="PTHR43767">
    <property type="entry name" value="LONG-CHAIN-FATTY-ACID--COA LIGASE"/>
    <property type="match status" value="1"/>
</dbReference>
<feature type="domain" description="AMP-dependent synthetase/ligase" evidence="7">
    <location>
        <begin position="13"/>
        <end position="380"/>
    </location>
</feature>
<evidence type="ECO:0000259" key="7">
    <source>
        <dbReference type="Pfam" id="PF00501"/>
    </source>
</evidence>
<evidence type="ECO:0000256" key="3">
    <source>
        <dbReference type="ARBA" id="ARBA00051915"/>
    </source>
</evidence>
<dbReference type="RefSeq" id="WP_254288300.1">
    <property type="nucleotide sequence ID" value="NZ_JAMLDY010000005.1"/>
</dbReference>
<dbReference type="GO" id="GO:0016877">
    <property type="term" value="F:ligase activity, forming carbon-sulfur bonds"/>
    <property type="evidence" value="ECO:0007669"/>
    <property type="project" value="UniProtKB-ARBA"/>
</dbReference>